<organism evidence="3 4">
    <name type="scientific">Bodo saltans</name>
    <name type="common">Flagellated protozoan</name>
    <dbReference type="NCBI Taxonomy" id="75058"/>
    <lineage>
        <taxon>Eukaryota</taxon>
        <taxon>Discoba</taxon>
        <taxon>Euglenozoa</taxon>
        <taxon>Kinetoplastea</taxon>
        <taxon>Metakinetoplastina</taxon>
        <taxon>Eubodonida</taxon>
        <taxon>Bodonidae</taxon>
        <taxon>Bodo</taxon>
    </lineage>
</organism>
<dbReference type="Gene3D" id="3.60.21.10">
    <property type="match status" value="1"/>
</dbReference>
<evidence type="ECO:0000313" key="3">
    <source>
        <dbReference type="EMBL" id="CUG01146.1"/>
    </source>
</evidence>
<keyword evidence="2" id="KW-0325">Glycoprotein</keyword>
<keyword evidence="4" id="KW-1185">Reference proteome</keyword>
<evidence type="ECO:0000256" key="2">
    <source>
        <dbReference type="ARBA" id="ARBA00023180"/>
    </source>
</evidence>
<dbReference type="OrthoDB" id="348678at2759"/>
<dbReference type="SUPFAM" id="SSF56300">
    <property type="entry name" value="Metallo-dependent phosphatases"/>
    <property type="match status" value="1"/>
</dbReference>
<dbReference type="AlphaFoldDB" id="A0A0S4IUW2"/>
<dbReference type="VEuPathDB" id="TriTrypDB:BSAL_69470"/>
<name>A0A0S4IUW2_BODSA</name>
<protein>
    <recommendedName>
        <fullName evidence="5">Calcineurin-like phosphoesterase domain-containing protein</fullName>
    </recommendedName>
</protein>
<dbReference type="Proteomes" id="UP000051952">
    <property type="component" value="Unassembled WGS sequence"/>
</dbReference>
<keyword evidence="1" id="KW-0378">Hydrolase</keyword>
<evidence type="ECO:0000313" key="4">
    <source>
        <dbReference type="Proteomes" id="UP000051952"/>
    </source>
</evidence>
<dbReference type="EMBL" id="CYKH01000492">
    <property type="protein sequence ID" value="CUG01146.1"/>
    <property type="molecule type" value="Genomic_DNA"/>
</dbReference>
<sequence length="524" mass="58695">MAALTSSDSVMYVFGDIHLDPFYRTTKAVNDNATCEDANLPEFPMIGCDTSIALMESAIEDIFQQASLDGNGVMLITGDFLRHRMMEFDVPNAVGPAKHAVEYELARNITYLIGSTITKYQAKYFRGDSKMNVVVHPNYFSLVFGNEDCVPNYEFNSVKNSSAHPALPHLVSGLMLITGDFLRHRMMEFDVPNAVGPAKHAVEYELARNITYLIGSTITKYQAKYFRGDSKMNVVVHPNYFSLVFGNEDCVPNYEFNSVKNSSAHPALPHLVSGTSPPGTNLLILAINTVIYSKDHKGLQGDATDPCGQFVWLEEQLNTATINSQRVMILGHIIPEATKWNATFLDTYRHMMKSYTSVISAQFFGHTHMFTFLAESDHVAPPLFDVPGITPRDGNMPAYLKVQFTDQGAGGSLNTSQWIVKQITGRFIDVSDPPSSTALGWQTGMTFPNDFSTYPATTKGLMEYAQYLLPKSHHEQEWLTFQKFYYGGVVMKEMSNKKKTEVLCKATCHSETDYEACKEKYKRK</sequence>
<evidence type="ECO:0008006" key="5">
    <source>
        <dbReference type="Google" id="ProtNLM"/>
    </source>
</evidence>
<evidence type="ECO:0000256" key="1">
    <source>
        <dbReference type="ARBA" id="ARBA00022801"/>
    </source>
</evidence>
<gene>
    <name evidence="3" type="ORF">BSAL_69470</name>
</gene>
<dbReference type="PANTHER" id="PTHR10340">
    <property type="entry name" value="SPHINGOMYELIN PHOSPHODIESTERASE"/>
    <property type="match status" value="1"/>
</dbReference>
<proteinExistence type="predicted"/>
<accession>A0A0S4IUW2</accession>
<dbReference type="GO" id="GO:0016787">
    <property type="term" value="F:hydrolase activity"/>
    <property type="evidence" value="ECO:0007669"/>
    <property type="project" value="UniProtKB-KW"/>
</dbReference>
<dbReference type="InterPro" id="IPR029052">
    <property type="entry name" value="Metallo-depent_PP-like"/>
</dbReference>
<dbReference type="PANTHER" id="PTHR10340:SF57">
    <property type="entry name" value="METALLOPHOS DOMAIN-CONTAINING PROTEIN"/>
    <property type="match status" value="1"/>
</dbReference>
<reference evidence="4" key="1">
    <citation type="submission" date="2015-09" db="EMBL/GenBank/DDBJ databases">
        <authorList>
            <consortium name="Pathogen Informatics"/>
        </authorList>
    </citation>
    <scope>NUCLEOTIDE SEQUENCE [LARGE SCALE GENOMIC DNA]</scope>
    <source>
        <strain evidence="4">Lake Konstanz</strain>
    </source>
</reference>